<dbReference type="Proteomes" id="UP000326924">
    <property type="component" value="Unassembled WGS sequence"/>
</dbReference>
<comment type="similarity">
    <text evidence="4">Belongs to the cytochrome P450 family.</text>
</comment>
<dbReference type="OrthoDB" id="3934656at2759"/>
<evidence type="ECO:0000256" key="3">
    <source>
        <dbReference type="ARBA" id="ARBA00023004"/>
    </source>
</evidence>
<dbReference type="GO" id="GO:0020037">
    <property type="term" value="F:heme binding"/>
    <property type="evidence" value="ECO:0007669"/>
    <property type="project" value="InterPro"/>
</dbReference>
<keyword evidence="6" id="KW-1185">Reference proteome</keyword>
<dbReference type="GO" id="GO:0016705">
    <property type="term" value="F:oxidoreductase activity, acting on paired donors, with incorporation or reduction of molecular oxygen"/>
    <property type="evidence" value="ECO:0007669"/>
    <property type="project" value="InterPro"/>
</dbReference>
<keyword evidence="4" id="KW-0560">Oxidoreductase</keyword>
<dbReference type="GO" id="GO:0005506">
    <property type="term" value="F:iron ion binding"/>
    <property type="evidence" value="ECO:0007669"/>
    <property type="project" value="InterPro"/>
</dbReference>
<dbReference type="Pfam" id="PF00067">
    <property type="entry name" value="p450"/>
    <property type="match status" value="1"/>
</dbReference>
<evidence type="ECO:0000256" key="4">
    <source>
        <dbReference type="RuleBase" id="RU000461"/>
    </source>
</evidence>
<protein>
    <submittedName>
        <fullName evidence="5">Cytochrome P450</fullName>
    </submittedName>
</protein>
<gene>
    <name evidence="5" type="ORF">FN846DRAFT_909178</name>
</gene>
<dbReference type="PANTHER" id="PTHR24305">
    <property type="entry name" value="CYTOCHROME P450"/>
    <property type="match status" value="1"/>
</dbReference>
<evidence type="ECO:0000256" key="1">
    <source>
        <dbReference type="ARBA" id="ARBA00001971"/>
    </source>
</evidence>
<name>A0A5J5ER95_9PEZI</name>
<dbReference type="InterPro" id="IPR017972">
    <property type="entry name" value="Cyt_P450_CS"/>
</dbReference>
<keyword evidence="3 4" id="KW-0408">Iron</keyword>
<comment type="caution">
    <text evidence="5">The sequence shown here is derived from an EMBL/GenBank/DDBJ whole genome shotgun (WGS) entry which is preliminary data.</text>
</comment>
<evidence type="ECO:0000313" key="6">
    <source>
        <dbReference type="Proteomes" id="UP000326924"/>
    </source>
</evidence>
<dbReference type="GO" id="GO:0004497">
    <property type="term" value="F:monooxygenase activity"/>
    <property type="evidence" value="ECO:0007669"/>
    <property type="project" value="UniProtKB-KW"/>
</dbReference>
<reference evidence="5 6" key="1">
    <citation type="submission" date="2019-09" db="EMBL/GenBank/DDBJ databases">
        <title>Draft genome of the ectomycorrhizal ascomycete Sphaerosporella brunnea.</title>
        <authorList>
            <consortium name="DOE Joint Genome Institute"/>
            <person name="Benucci G.M."/>
            <person name="Marozzi G."/>
            <person name="Antonielli L."/>
            <person name="Sanchez S."/>
            <person name="Marco P."/>
            <person name="Wang X."/>
            <person name="Falini L.B."/>
            <person name="Barry K."/>
            <person name="Haridas S."/>
            <person name="Lipzen A."/>
            <person name="Labutti K."/>
            <person name="Grigoriev I.V."/>
            <person name="Murat C."/>
            <person name="Martin F."/>
            <person name="Albertini E."/>
            <person name="Donnini D."/>
            <person name="Bonito G."/>
        </authorList>
    </citation>
    <scope>NUCLEOTIDE SEQUENCE [LARGE SCALE GENOMIC DNA]</scope>
    <source>
        <strain evidence="5 6">Sb_GMNB300</strain>
    </source>
</reference>
<keyword evidence="4" id="KW-0503">Monooxygenase</keyword>
<evidence type="ECO:0000313" key="5">
    <source>
        <dbReference type="EMBL" id="KAA8900649.1"/>
    </source>
</evidence>
<keyword evidence="2 4" id="KW-0479">Metal-binding</keyword>
<dbReference type="Gene3D" id="1.10.630.10">
    <property type="entry name" value="Cytochrome P450"/>
    <property type="match status" value="1"/>
</dbReference>
<dbReference type="InterPro" id="IPR001128">
    <property type="entry name" value="Cyt_P450"/>
</dbReference>
<dbReference type="SUPFAM" id="SSF48264">
    <property type="entry name" value="Cytochrome P450"/>
    <property type="match status" value="1"/>
</dbReference>
<dbReference type="PROSITE" id="PS00086">
    <property type="entry name" value="CYTOCHROME_P450"/>
    <property type="match status" value="1"/>
</dbReference>
<dbReference type="InterPro" id="IPR050121">
    <property type="entry name" value="Cytochrome_P450_monoxygenase"/>
</dbReference>
<keyword evidence="4" id="KW-0349">Heme</keyword>
<comment type="cofactor">
    <cofactor evidence="1">
        <name>heme</name>
        <dbReference type="ChEBI" id="CHEBI:30413"/>
    </cofactor>
</comment>
<proteinExistence type="inferred from homology"/>
<dbReference type="AlphaFoldDB" id="A0A5J5ER95"/>
<sequence length="511" mass="58490">MEWMPLRSAAIEYLSEHWKAAILSVILLRVVGTIIHRRWLHPLAKFPGPFWGSITNLYSVQVNWSGKQYLIHHELHKKYGPIVRYRPNLLIVSDPTALPEIYHRYADKTPFYTQIIGDKTTFTSLPSTEHTISRKRISPAYAPAYVRSLEPKMDQWIVDWTELNRRVFLKSGPVKDFNNRLMYMAYDLLSDLTFGRPFGFMAKNGDVNEIIKGASVSRLMHHLLALVPSFLWLLRNTFLGYYILPRRYPDRGFGYLMAEAKRLTLSEEVNPPGGEKTPLRIMHDTKSTDGQTMGMERLASEARILLIGGAEPAAAITIEFLLNVLAHPGAYQKILDEIAAAEAAGRLSSPVATYEECQNLTYFSTCFKETLRGAETTRGMMPRYAPKGGLTIAGQFVPEGTHLSATPWVTHRTKSMYGEDAEMFRPERWLEASPETLLQWNKYDFQFGYGARVCPGKMMGLMVLYKQTLEILRHFEIRKLKEDDPKAACFTRKLDDEVIRDTGLYIHALRK</sequence>
<accession>A0A5J5ER95</accession>
<dbReference type="InterPro" id="IPR036396">
    <property type="entry name" value="Cyt_P450_sf"/>
</dbReference>
<evidence type="ECO:0000256" key="2">
    <source>
        <dbReference type="ARBA" id="ARBA00022723"/>
    </source>
</evidence>
<dbReference type="FunCoup" id="A0A5J5ER95">
    <property type="interactions" value="1532"/>
</dbReference>
<dbReference type="EMBL" id="VXIS01000151">
    <property type="protein sequence ID" value="KAA8900649.1"/>
    <property type="molecule type" value="Genomic_DNA"/>
</dbReference>
<dbReference type="InParanoid" id="A0A5J5ER95"/>
<organism evidence="5 6">
    <name type="scientific">Sphaerosporella brunnea</name>
    <dbReference type="NCBI Taxonomy" id="1250544"/>
    <lineage>
        <taxon>Eukaryota</taxon>
        <taxon>Fungi</taxon>
        <taxon>Dikarya</taxon>
        <taxon>Ascomycota</taxon>
        <taxon>Pezizomycotina</taxon>
        <taxon>Pezizomycetes</taxon>
        <taxon>Pezizales</taxon>
        <taxon>Pyronemataceae</taxon>
        <taxon>Sphaerosporella</taxon>
    </lineage>
</organism>
<dbReference type="PANTHER" id="PTHR24305:SF85">
    <property type="entry name" value="P450, PUTATIVE (EUROFUNG)-RELATED"/>
    <property type="match status" value="1"/>
</dbReference>